<name>A0A5M3MLG1_CONPW</name>
<dbReference type="Gene3D" id="3.40.630.10">
    <property type="entry name" value="Zn peptidases"/>
    <property type="match status" value="1"/>
</dbReference>
<evidence type="ECO:0000313" key="4">
    <source>
        <dbReference type="Proteomes" id="UP000053558"/>
    </source>
</evidence>
<dbReference type="FunFam" id="3.30.70.360:FF:000004">
    <property type="entry name" value="Peptidase M20 domain-containing protein 2"/>
    <property type="match status" value="1"/>
</dbReference>
<evidence type="ECO:0000313" key="3">
    <source>
        <dbReference type="EMBL" id="EIW79933.1"/>
    </source>
</evidence>
<keyword evidence="4" id="KW-1185">Reference proteome</keyword>
<dbReference type="OrthoDB" id="6119954at2759"/>
<dbReference type="InterPro" id="IPR011650">
    <property type="entry name" value="Peptidase_M20_dimer"/>
</dbReference>
<dbReference type="PANTHER" id="PTHR30575:SF0">
    <property type="entry name" value="XAA-ARG DIPEPTIDASE"/>
    <property type="match status" value="1"/>
</dbReference>
<protein>
    <recommendedName>
        <fullName evidence="1">Peptidase M20 domain-containing protein 2</fullName>
    </recommendedName>
</protein>
<dbReference type="SUPFAM" id="SSF53187">
    <property type="entry name" value="Zn-dependent exopeptidases"/>
    <property type="match status" value="1"/>
</dbReference>
<comment type="similarity">
    <text evidence="1">Belongs to the peptidase M20A family.</text>
</comment>
<evidence type="ECO:0000256" key="1">
    <source>
        <dbReference type="PIRNR" id="PIRNR037226"/>
    </source>
</evidence>
<dbReference type="InterPro" id="IPR036264">
    <property type="entry name" value="Bact_exopeptidase_dim_dom"/>
</dbReference>
<dbReference type="EMBL" id="JH711580">
    <property type="protein sequence ID" value="EIW79933.1"/>
    <property type="molecule type" value="Genomic_DNA"/>
</dbReference>
<dbReference type="AlphaFoldDB" id="A0A5M3MLG1"/>
<dbReference type="RefSeq" id="XP_007770256.1">
    <property type="nucleotide sequence ID" value="XM_007772066.1"/>
</dbReference>
<accession>A0A5M3MLG1</accession>
<feature type="domain" description="Peptidase M20 dimerisation" evidence="2">
    <location>
        <begin position="213"/>
        <end position="307"/>
    </location>
</feature>
<dbReference type="OMA" id="SWNVPNI"/>
<sequence>MSSAVWRPEDDPDVRSSLEEGEVYRPDILEVIEAKIDEMSQDLRALSLDIHKHPELLYEEVHAHKTYTDFMRRQGWDVRDVDGLPTAWIATFQHGTGGRILGVNSEMDALPGIGHACGHNLIGISGVAVACAARAAMEQLDISGKVVLLGTPGMPSSLLPRCRQLAYYGEEGGFGKVKMLDRGLYDGMDACLMVHPAPGPRHSISLSSSLALVRYRVEYTGHTAHAALSPWEGVNALDAAVLAYNNVAVLRQQLKPTHRVHGVFTGKDWYPNIIPDNAVMNWIVRAKTTAEARDTARRVRACFEAAATATGCTVTIEDVQGGHELRQNVALGEELRDVVRKRYGVIDYEWGIHSASTDFGHVTYAMPAIHPGFSIPTEPDGGNHTRGFASAAATEVAHDATMVVSKALAAVGVRVLTDDAFAKKVKETYEEDKRTRGA</sequence>
<dbReference type="GeneID" id="19199974"/>
<dbReference type="InterPro" id="IPR017144">
    <property type="entry name" value="Xaa-Arg_dipeptidase"/>
</dbReference>
<comment type="caution">
    <text evidence="3">The sequence shown here is derived from an EMBL/GenBank/DDBJ whole genome shotgun (WGS) entry which is preliminary data.</text>
</comment>
<reference evidence="4" key="1">
    <citation type="journal article" date="2012" name="Science">
        <title>The Paleozoic origin of enzymatic lignin decomposition reconstructed from 31 fungal genomes.</title>
        <authorList>
            <person name="Floudas D."/>
            <person name="Binder M."/>
            <person name="Riley R."/>
            <person name="Barry K."/>
            <person name="Blanchette R.A."/>
            <person name="Henrissat B."/>
            <person name="Martinez A.T."/>
            <person name="Otillar R."/>
            <person name="Spatafora J.W."/>
            <person name="Yadav J.S."/>
            <person name="Aerts A."/>
            <person name="Benoit I."/>
            <person name="Boyd A."/>
            <person name="Carlson A."/>
            <person name="Copeland A."/>
            <person name="Coutinho P.M."/>
            <person name="de Vries R.P."/>
            <person name="Ferreira P."/>
            <person name="Findley K."/>
            <person name="Foster B."/>
            <person name="Gaskell J."/>
            <person name="Glotzer D."/>
            <person name="Gorecki P."/>
            <person name="Heitman J."/>
            <person name="Hesse C."/>
            <person name="Hori C."/>
            <person name="Igarashi K."/>
            <person name="Jurgens J.A."/>
            <person name="Kallen N."/>
            <person name="Kersten P."/>
            <person name="Kohler A."/>
            <person name="Kuees U."/>
            <person name="Kumar T.K.A."/>
            <person name="Kuo A."/>
            <person name="LaButti K."/>
            <person name="Larrondo L.F."/>
            <person name="Lindquist E."/>
            <person name="Ling A."/>
            <person name="Lombard V."/>
            <person name="Lucas S."/>
            <person name="Lundell T."/>
            <person name="Martin R."/>
            <person name="McLaughlin D.J."/>
            <person name="Morgenstern I."/>
            <person name="Morin E."/>
            <person name="Murat C."/>
            <person name="Nagy L.G."/>
            <person name="Nolan M."/>
            <person name="Ohm R.A."/>
            <person name="Patyshakuliyeva A."/>
            <person name="Rokas A."/>
            <person name="Ruiz-Duenas F.J."/>
            <person name="Sabat G."/>
            <person name="Salamov A."/>
            <person name="Samejima M."/>
            <person name="Schmutz J."/>
            <person name="Slot J.C."/>
            <person name="St John F."/>
            <person name="Stenlid J."/>
            <person name="Sun H."/>
            <person name="Sun S."/>
            <person name="Syed K."/>
            <person name="Tsang A."/>
            <person name="Wiebenga A."/>
            <person name="Young D."/>
            <person name="Pisabarro A."/>
            <person name="Eastwood D.C."/>
            <person name="Martin F."/>
            <person name="Cullen D."/>
            <person name="Grigoriev I.V."/>
            <person name="Hibbett D.S."/>
        </authorList>
    </citation>
    <scope>NUCLEOTIDE SEQUENCE [LARGE SCALE GENOMIC DNA]</scope>
    <source>
        <strain evidence="4">RWD-64-598 SS2</strain>
    </source>
</reference>
<dbReference type="SUPFAM" id="SSF55031">
    <property type="entry name" value="Bacterial exopeptidase dimerisation domain"/>
    <property type="match status" value="1"/>
</dbReference>
<dbReference type="CDD" id="cd05672">
    <property type="entry name" value="M20_ACY1L2-like"/>
    <property type="match status" value="1"/>
</dbReference>
<dbReference type="KEGG" id="cput:CONPUDRAFT_126385"/>
<dbReference type="Pfam" id="PF07687">
    <property type="entry name" value="M20_dimer"/>
    <property type="match status" value="1"/>
</dbReference>
<dbReference type="Proteomes" id="UP000053558">
    <property type="component" value="Unassembled WGS sequence"/>
</dbReference>
<dbReference type="InterPro" id="IPR052030">
    <property type="entry name" value="Peptidase_M20/M20A_hydrolases"/>
</dbReference>
<evidence type="ECO:0000259" key="2">
    <source>
        <dbReference type="Pfam" id="PF07687"/>
    </source>
</evidence>
<dbReference type="PANTHER" id="PTHR30575">
    <property type="entry name" value="PEPTIDASE M20"/>
    <property type="match status" value="1"/>
</dbReference>
<dbReference type="PIRSF" id="PIRSF037226">
    <property type="entry name" value="Amidohydrolase_ACY1L2_prd"/>
    <property type="match status" value="1"/>
</dbReference>
<gene>
    <name evidence="3" type="ORF">CONPUDRAFT_126385</name>
</gene>
<proteinExistence type="inferred from homology"/>
<organism evidence="3 4">
    <name type="scientific">Coniophora puteana (strain RWD-64-598)</name>
    <name type="common">Brown rot fungus</name>
    <dbReference type="NCBI Taxonomy" id="741705"/>
    <lineage>
        <taxon>Eukaryota</taxon>
        <taxon>Fungi</taxon>
        <taxon>Dikarya</taxon>
        <taxon>Basidiomycota</taxon>
        <taxon>Agaricomycotina</taxon>
        <taxon>Agaricomycetes</taxon>
        <taxon>Agaricomycetidae</taxon>
        <taxon>Boletales</taxon>
        <taxon>Coniophorineae</taxon>
        <taxon>Coniophoraceae</taxon>
        <taxon>Coniophora</taxon>
    </lineage>
</organism>
<dbReference type="GO" id="GO:0016805">
    <property type="term" value="F:dipeptidase activity"/>
    <property type="evidence" value="ECO:0007669"/>
    <property type="project" value="InterPro"/>
</dbReference>
<dbReference type="Gene3D" id="3.30.70.360">
    <property type="match status" value="1"/>
</dbReference>